<proteinExistence type="predicted"/>
<evidence type="ECO:0000313" key="2">
    <source>
        <dbReference type="Proteomes" id="UP001430584"/>
    </source>
</evidence>
<organism evidence="1 2">
    <name type="scientific">Diplodia seriata</name>
    <dbReference type="NCBI Taxonomy" id="420778"/>
    <lineage>
        <taxon>Eukaryota</taxon>
        <taxon>Fungi</taxon>
        <taxon>Dikarya</taxon>
        <taxon>Ascomycota</taxon>
        <taxon>Pezizomycotina</taxon>
        <taxon>Dothideomycetes</taxon>
        <taxon>Dothideomycetes incertae sedis</taxon>
        <taxon>Botryosphaeriales</taxon>
        <taxon>Botryosphaeriaceae</taxon>
        <taxon>Diplodia</taxon>
    </lineage>
</organism>
<gene>
    <name evidence="1" type="ORF">SLS55_002611</name>
</gene>
<sequence length="326" mass="35797">MVLYILDCDLSHWDSRRGRIVSCRTDGSDQQVLVKDLRELPDGIAIDHAQGHLYWTNMVRKREQLKPSPTNAAAQGTTSFTTNDGSIQRCDLATGANITTIVPADGTTRTPKQLVLAPLSQKLYWCDREGMRVMRANLDGSRVETLVQTGDYDHHHLGDAAAYKARWCVGVAVDERNGVLYWTQKGPSKGGAGRIFRAPIIDVDVQDPAARTDVECLFDGLPEPIDLELDAERQMLYWTDRGDPPKGNSLNRAYVGPVAEGKSGERQVLAIRFHETIGLALDEGRRAAYVTDLAGGVYRVGLEGEEEGKKEVLIPELGDVTGIALG</sequence>
<keyword evidence="2" id="KW-1185">Reference proteome</keyword>
<dbReference type="EMBL" id="JAJVCZ030000002">
    <property type="protein sequence ID" value="KAL0263630.1"/>
    <property type="molecule type" value="Genomic_DNA"/>
</dbReference>
<name>A0ABR3CSP9_9PEZI</name>
<comment type="caution">
    <text evidence="1">The sequence shown here is derived from an EMBL/GenBank/DDBJ whole genome shotgun (WGS) entry which is preliminary data.</text>
</comment>
<dbReference type="InterPro" id="IPR011042">
    <property type="entry name" value="6-blade_b-propeller_TolB-like"/>
</dbReference>
<dbReference type="InterPro" id="IPR000033">
    <property type="entry name" value="LDLR_classB_rpt"/>
</dbReference>
<dbReference type="RefSeq" id="XP_066636659.1">
    <property type="nucleotide sequence ID" value="XM_066774092.1"/>
</dbReference>
<dbReference type="SUPFAM" id="SSF63825">
    <property type="entry name" value="YWTD domain"/>
    <property type="match status" value="1"/>
</dbReference>
<dbReference type="Gene3D" id="2.120.10.30">
    <property type="entry name" value="TolB, C-terminal domain"/>
    <property type="match status" value="2"/>
</dbReference>
<dbReference type="SMART" id="SM00135">
    <property type="entry name" value="LY"/>
    <property type="match status" value="2"/>
</dbReference>
<evidence type="ECO:0000313" key="1">
    <source>
        <dbReference type="EMBL" id="KAL0263630.1"/>
    </source>
</evidence>
<dbReference type="GeneID" id="92006696"/>
<protein>
    <submittedName>
        <fullName evidence="1">Uncharacterized protein</fullName>
    </submittedName>
</protein>
<reference evidence="1 2" key="1">
    <citation type="submission" date="2024-02" db="EMBL/GenBank/DDBJ databases">
        <title>De novo assembly and annotation of 12 fungi associated with fruit tree decline syndrome in Ontario, Canada.</title>
        <authorList>
            <person name="Sulman M."/>
            <person name="Ellouze W."/>
            <person name="Ilyukhin E."/>
        </authorList>
    </citation>
    <scope>NUCLEOTIDE SEQUENCE [LARGE SCALE GENOMIC DNA]</scope>
    <source>
        <strain evidence="1 2">FDS-637</strain>
    </source>
</reference>
<dbReference type="Proteomes" id="UP001430584">
    <property type="component" value="Unassembled WGS sequence"/>
</dbReference>
<dbReference type="PANTHER" id="PTHR46513">
    <property type="entry name" value="VITELLOGENIN RECEPTOR-LIKE PROTEIN-RELATED-RELATED"/>
    <property type="match status" value="1"/>
</dbReference>
<dbReference type="InterPro" id="IPR050778">
    <property type="entry name" value="Cueball_EGF_LRP_Nidogen"/>
</dbReference>
<accession>A0ABR3CSP9</accession>